<organism evidence="1 2">
    <name type="scientific">Aspergillus avenaceus</name>
    <dbReference type="NCBI Taxonomy" id="36643"/>
    <lineage>
        <taxon>Eukaryota</taxon>
        <taxon>Fungi</taxon>
        <taxon>Dikarya</taxon>
        <taxon>Ascomycota</taxon>
        <taxon>Pezizomycotina</taxon>
        <taxon>Eurotiomycetes</taxon>
        <taxon>Eurotiomycetidae</taxon>
        <taxon>Eurotiales</taxon>
        <taxon>Aspergillaceae</taxon>
        <taxon>Aspergillus</taxon>
        <taxon>Aspergillus subgen. Circumdati</taxon>
    </lineage>
</organism>
<name>A0A5N6TDW9_ASPAV</name>
<keyword evidence="2" id="KW-1185">Reference proteome</keyword>
<dbReference type="EMBL" id="ML742508">
    <property type="protein sequence ID" value="KAE8144476.1"/>
    <property type="molecule type" value="Genomic_DNA"/>
</dbReference>
<accession>A0A5N6TDW9</accession>
<protein>
    <submittedName>
        <fullName evidence="1">Uncharacterized protein</fullName>
    </submittedName>
</protein>
<evidence type="ECO:0000313" key="1">
    <source>
        <dbReference type="EMBL" id="KAE8144476.1"/>
    </source>
</evidence>
<reference evidence="1 2" key="1">
    <citation type="submission" date="2019-04" db="EMBL/GenBank/DDBJ databases">
        <title>Friends and foes A comparative genomics study of 23 Aspergillus species from section Flavi.</title>
        <authorList>
            <consortium name="DOE Joint Genome Institute"/>
            <person name="Kjaerbolling I."/>
            <person name="Vesth T."/>
            <person name="Frisvad J.C."/>
            <person name="Nybo J.L."/>
            <person name="Theobald S."/>
            <person name="Kildgaard S."/>
            <person name="Isbrandt T."/>
            <person name="Kuo A."/>
            <person name="Sato A."/>
            <person name="Lyhne E.K."/>
            <person name="Kogle M.E."/>
            <person name="Wiebenga A."/>
            <person name="Kun R.S."/>
            <person name="Lubbers R.J."/>
            <person name="Makela M.R."/>
            <person name="Barry K."/>
            <person name="Chovatia M."/>
            <person name="Clum A."/>
            <person name="Daum C."/>
            <person name="Haridas S."/>
            <person name="He G."/>
            <person name="LaButti K."/>
            <person name="Lipzen A."/>
            <person name="Mondo S."/>
            <person name="Riley R."/>
            <person name="Salamov A."/>
            <person name="Simmons B.A."/>
            <person name="Magnuson J.K."/>
            <person name="Henrissat B."/>
            <person name="Mortensen U.H."/>
            <person name="Larsen T.O."/>
            <person name="Devries R.P."/>
            <person name="Grigoriev I.V."/>
            <person name="Machida M."/>
            <person name="Baker S.E."/>
            <person name="Andersen M.R."/>
        </authorList>
    </citation>
    <scope>NUCLEOTIDE SEQUENCE [LARGE SCALE GENOMIC DNA]</scope>
    <source>
        <strain evidence="1 2">IBT 18842</strain>
    </source>
</reference>
<dbReference type="Proteomes" id="UP000325780">
    <property type="component" value="Unassembled WGS sequence"/>
</dbReference>
<evidence type="ECO:0000313" key="2">
    <source>
        <dbReference type="Proteomes" id="UP000325780"/>
    </source>
</evidence>
<sequence length="87" mass="10160">MDPVRNFHGWRLRLPFTLAPFVSPYTIRWFLSGKSSRVFRCSAIICINWTRDISRTTVEVYPRHAGRTDCSSQFLIICGTWEKTSFA</sequence>
<gene>
    <name evidence="1" type="ORF">BDV25DRAFT_166750</name>
</gene>
<proteinExistence type="predicted"/>
<dbReference type="AlphaFoldDB" id="A0A5N6TDW9"/>